<dbReference type="Proteomes" id="UP001054821">
    <property type="component" value="Chromosome 1"/>
</dbReference>
<gene>
    <name evidence="3" type="ORF">ALMOND_2B009989</name>
    <name evidence="2" type="ORF">L3X38_005677</name>
</gene>
<keyword evidence="1" id="KW-1133">Transmembrane helix</keyword>
<reference evidence="2 5" key="3">
    <citation type="journal article" date="2022" name="G3 (Bethesda)">
        <title>Whole-genome sequence and methylome profiling of the almond [Prunus dulcis (Mill.) D.A. Webb] cultivar 'Nonpareil'.</title>
        <authorList>
            <person name="D'Amico-Willman K.M."/>
            <person name="Ouma W.Z."/>
            <person name="Meulia T."/>
            <person name="Sideli G.M."/>
            <person name="Gradziel T.M."/>
            <person name="Fresnedo-Ramirez J."/>
        </authorList>
    </citation>
    <scope>NUCLEOTIDE SEQUENCE [LARGE SCALE GENOMIC DNA]</scope>
    <source>
        <strain evidence="2">Clone GOH B32 T37-40</strain>
    </source>
</reference>
<organism evidence="3 4">
    <name type="scientific">Prunus dulcis</name>
    <name type="common">Almond</name>
    <name type="synonym">Amygdalus dulcis</name>
    <dbReference type="NCBI Taxonomy" id="3755"/>
    <lineage>
        <taxon>Eukaryota</taxon>
        <taxon>Viridiplantae</taxon>
        <taxon>Streptophyta</taxon>
        <taxon>Embryophyta</taxon>
        <taxon>Tracheophyta</taxon>
        <taxon>Spermatophyta</taxon>
        <taxon>Magnoliopsida</taxon>
        <taxon>eudicotyledons</taxon>
        <taxon>Gunneridae</taxon>
        <taxon>Pentapetalae</taxon>
        <taxon>rosids</taxon>
        <taxon>fabids</taxon>
        <taxon>Rosales</taxon>
        <taxon>Rosaceae</taxon>
        <taxon>Amygdaloideae</taxon>
        <taxon>Amygdaleae</taxon>
        <taxon>Prunus</taxon>
    </lineage>
</organism>
<evidence type="ECO:0000313" key="5">
    <source>
        <dbReference type="Proteomes" id="UP001054821"/>
    </source>
</evidence>
<dbReference type="EMBL" id="CABIKO010000534">
    <property type="protein sequence ID" value="VVA37407.1"/>
    <property type="molecule type" value="Genomic_DNA"/>
</dbReference>
<reference evidence="3" key="1">
    <citation type="submission" date="2019-07" db="EMBL/GenBank/DDBJ databases">
        <authorList>
            <person name="Alioto T."/>
            <person name="Alioto T."/>
            <person name="Gomez Garrido J."/>
        </authorList>
    </citation>
    <scope>NUCLEOTIDE SEQUENCE</scope>
</reference>
<name>A0A5E4GCB8_PRUDU</name>
<accession>A0A5E4GCB8</accession>
<feature type="transmembrane region" description="Helical" evidence="1">
    <location>
        <begin position="35"/>
        <end position="57"/>
    </location>
</feature>
<dbReference type="Proteomes" id="UP000327085">
    <property type="component" value="Chromosome 1"/>
</dbReference>
<sequence>MLIVEPKRWNSGYHLRVFLERQGWIYRKLSSRLKMFLITFTSLQIDILILTLLCLVWKHGWIREEEEEKEEAVKKQQIKAPKMKKKK</sequence>
<keyword evidence="1" id="KW-0472">Membrane</keyword>
<protein>
    <submittedName>
        <fullName evidence="3">Uncharacterized protein</fullName>
    </submittedName>
</protein>
<evidence type="ECO:0000313" key="3">
    <source>
        <dbReference type="EMBL" id="VVA37407.1"/>
    </source>
</evidence>
<keyword evidence="1" id="KW-0812">Transmembrane</keyword>
<dbReference type="Gramene" id="VVA37407">
    <property type="protein sequence ID" value="VVA37407"/>
    <property type="gene ID" value="Prudul26B009989"/>
</dbReference>
<keyword evidence="5" id="KW-1185">Reference proteome</keyword>
<reference evidence="4" key="2">
    <citation type="journal article" date="2020" name="Plant J.">
        <title>Transposons played a major role in the diversification between the closely related almond and peach genomes: results from the almond genome sequence.</title>
        <authorList>
            <person name="Alioto T."/>
            <person name="Alexiou K.G."/>
            <person name="Bardil A."/>
            <person name="Barteri F."/>
            <person name="Castanera R."/>
            <person name="Cruz F."/>
            <person name="Dhingra A."/>
            <person name="Duval H."/>
            <person name="Fernandez I Marti A."/>
            <person name="Frias L."/>
            <person name="Galan B."/>
            <person name="Garcia J.L."/>
            <person name="Howad W."/>
            <person name="Gomez-Garrido J."/>
            <person name="Gut M."/>
            <person name="Julca I."/>
            <person name="Morata J."/>
            <person name="Puigdomenech P."/>
            <person name="Ribeca P."/>
            <person name="Rubio Cabetas M.J."/>
            <person name="Vlasova A."/>
            <person name="Wirthensohn M."/>
            <person name="Garcia-Mas J."/>
            <person name="Gabaldon T."/>
            <person name="Casacuberta J.M."/>
            <person name="Arus P."/>
        </authorList>
    </citation>
    <scope>NUCLEOTIDE SEQUENCE [LARGE SCALE GENOMIC DNA]</scope>
    <source>
        <strain evidence="4">cv. Texas</strain>
    </source>
</reference>
<dbReference type="AlphaFoldDB" id="A0A5E4GCB8"/>
<evidence type="ECO:0000313" key="4">
    <source>
        <dbReference type="Proteomes" id="UP000327085"/>
    </source>
</evidence>
<dbReference type="EMBL" id="JAJFAZ020000001">
    <property type="protein sequence ID" value="KAI5352785.1"/>
    <property type="molecule type" value="Genomic_DNA"/>
</dbReference>
<evidence type="ECO:0000256" key="1">
    <source>
        <dbReference type="SAM" id="Phobius"/>
    </source>
</evidence>
<evidence type="ECO:0000313" key="2">
    <source>
        <dbReference type="EMBL" id="KAI5352785.1"/>
    </source>
</evidence>
<dbReference type="InParanoid" id="A0A5E4GCB8"/>
<proteinExistence type="predicted"/>